<gene>
    <name evidence="1" type="ORF">FEE40_13165</name>
    <name evidence="2" type="ORF">FEE40_13200</name>
</gene>
<reference evidence="1 3" key="1">
    <citation type="journal article" date="2019" name="Nat. Med.">
        <title>Preventing dysbiosis of the neonatal mouse intestinal microbiome protects against late-onset sepsis.</title>
        <authorList>
            <person name="Singer J.R."/>
            <person name="Blosser E.G."/>
            <person name="Zindl C.L."/>
            <person name="Silberger D.J."/>
            <person name="Conlan S."/>
            <person name="Laufer V.A."/>
            <person name="DiToro D."/>
            <person name="Deming C."/>
            <person name="Kumar R."/>
            <person name="Morrow C.D."/>
            <person name="Segre J.A."/>
            <person name="Gray M.J."/>
            <person name="Randolph D.A."/>
            <person name="Weaver C.T."/>
        </authorList>
    </citation>
    <scope>NUCLEOTIDE SEQUENCE [LARGE SCALE GENOMIC DNA]</scope>
    <source>
        <strain evidence="1 3">V10</strain>
        <plasmid evidence="1 3">unnamed</plasmid>
    </source>
</reference>
<evidence type="ECO:0000313" key="3">
    <source>
        <dbReference type="Proteomes" id="UP000463931"/>
    </source>
</evidence>
<geneLocation type="plasmid" evidence="1 3">
    <name>unnamed</name>
</geneLocation>
<evidence type="ECO:0000313" key="1">
    <source>
        <dbReference type="EMBL" id="QIA91149.1"/>
    </source>
</evidence>
<organism evidence="1 3">
    <name type="scientific">Ligilactobacillus murinus</name>
    <dbReference type="NCBI Taxonomy" id="1622"/>
    <lineage>
        <taxon>Bacteria</taxon>
        <taxon>Bacillati</taxon>
        <taxon>Bacillota</taxon>
        <taxon>Bacilli</taxon>
        <taxon>Lactobacillales</taxon>
        <taxon>Lactobacillaceae</taxon>
        <taxon>Ligilactobacillus</taxon>
    </lineage>
</organism>
<protein>
    <submittedName>
        <fullName evidence="1">Uncharacterized protein</fullName>
    </submittedName>
</protein>
<proteinExistence type="predicted"/>
<evidence type="ECO:0000313" key="2">
    <source>
        <dbReference type="EMBL" id="QIA91156.1"/>
    </source>
</evidence>
<name>A0AAE7BS36_9LACO</name>
<dbReference type="RefSeq" id="WP_163587961.1">
    <property type="nucleotide sequence ID" value="NZ_CP040853.1"/>
</dbReference>
<keyword evidence="1" id="KW-0614">Plasmid</keyword>
<dbReference type="EMBL" id="CP040853">
    <property type="protein sequence ID" value="QIA91156.1"/>
    <property type="molecule type" value="Genomic_DNA"/>
</dbReference>
<dbReference type="AlphaFoldDB" id="A0AAE7BS36"/>
<sequence>MKFSGELMRDFYLMFYFISKRFCFALANVKIAVEYKTIGVVLLAGRKKKSKVESEVAVLAKHFFTVKTWQRKDVSTNLAKKMFGISPTRVFRLLKALGVNYQTEPFDDGLSLEEKIEYLLKNLRAYEVVAFYEWYNDIKNKKAPKKATYNLSPEGKMKILEKQIQRRERNKELMAKMNNMSALIEKDAEKKPVSMISEIEKARLSSMTLNIFAKSMIAEIRDASATEQKKIELIDKVLPSIKKTIEIANASTTSLSEQLKLVVAKIAFYYEIKKLTDKDLLVKGQAKSMEVPNTVFDREWEKQERKARK</sequence>
<dbReference type="Proteomes" id="UP000463931">
    <property type="component" value="Plasmid unnamed"/>
</dbReference>
<dbReference type="EMBL" id="CP040853">
    <property type="protein sequence ID" value="QIA91149.1"/>
    <property type="molecule type" value="Genomic_DNA"/>
</dbReference>
<accession>A0AAE7BS36</accession>